<evidence type="ECO:0008006" key="4">
    <source>
        <dbReference type="Google" id="ProtNLM"/>
    </source>
</evidence>
<organism evidence="2 3">
    <name type="scientific">Nocardia arthritidis</name>
    <dbReference type="NCBI Taxonomy" id="228602"/>
    <lineage>
        <taxon>Bacteria</taxon>
        <taxon>Bacillati</taxon>
        <taxon>Actinomycetota</taxon>
        <taxon>Actinomycetes</taxon>
        <taxon>Mycobacteriales</taxon>
        <taxon>Nocardiaceae</taxon>
        <taxon>Nocardia</taxon>
    </lineage>
</organism>
<dbReference type="PANTHER" id="PTHR34309">
    <property type="entry name" value="SLR1406 PROTEIN"/>
    <property type="match status" value="1"/>
</dbReference>
<accession>A0A6G9YB75</accession>
<sequence length="226" mass="22603">MPAAPPRPVGAPAVTGPPNGRRSGRSHAPSPSPRPPGSAARARPGTARRPAPAPSPGLLSIGRRASSPPQPHPPPPGAQAISDREDVPMSISLEQADRVIAAAKQAAAERGARIAVAVVDAAANLVAFARMDDAHLGTVDSAPRRATAAVMLGYDTVQFAAILPPGQLLGHLLSDAPWPADPDFPVPEPGGVLIRSDGATIGAVGVAGAGSLMTDHKIAAAAAGSR</sequence>
<evidence type="ECO:0000313" key="3">
    <source>
        <dbReference type="Proteomes" id="UP000503540"/>
    </source>
</evidence>
<dbReference type="InterPro" id="IPR005624">
    <property type="entry name" value="PduO/GlcC-like"/>
</dbReference>
<dbReference type="InterPro" id="IPR038084">
    <property type="entry name" value="PduO/GlcC-like_sf"/>
</dbReference>
<dbReference type="AlphaFoldDB" id="A0A6G9YB75"/>
<protein>
    <recommendedName>
        <fullName evidence="4">Heme-binding protein</fullName>
    </recommendedName>
</protein>
<dbReference type="PANTHER" id="PTHR34309:SF1">
    <property type="entry name" value="PROTEIN GLCG"/>
    <property type="match status" value="1"/>
</dbReference>
<evidence type="ECO:0000256" key="1">
    <source>
        <dbReference type="SAM" id="MobiDB-lite"/>
    </source>
</evidence>
<feature type="compositionally biased region" description="Low complexity" evidence="1">
    <location>
        <begin position="37"/>
        <end position="50"/>
    </location>
</feature>
<feature type="compositionally biased region" description="Low complexity" evidence="1">
    <location>
        <begin position="10"/>
        <end position="29"/>
    </location>
</feature>
<dbReference type="Proteomes" id="UP000503540">
    <property type="component" value="Chromosome"/>
</dbReference>
<dbReference type="SUPFAM" id="SSF143744">
    <property type="entry name" value="GlcG-like"/>
    <property type="match status" value="1"/>
</dbReference>
<dbReference type="Gene3D" id="3.30.450.150">
    <property type="entry name" value="Haem-degrading domain"/>
    <property type="match status" value="1"/>
</dbReference>
<feature type="compositionally biased region" description="Pro residues" evidence="1">
    <location>
        <begin position="68"/>
        <end position="77"/>
    </location>
</feature>
<dbReference type="EMBL" id="CP046172">
    <property type="protein sequence ID" value="QIS10471.1"/>
    <property type="molecule type" value="Genomic_DNA"/>
</dbReference>
<dbReference type="InterPro" id="IPR052517">
    <property type="entry name" value="GlcG_carb_metab_protein"/>
</dbReference>
<name>A0A6G9YB75_9NOCA</name>
<dbReference type="Pfam" id="PF03928">
    <property type="entry name" value="HbpS-like"/>
    <property type="match status" value="1"/>
</dbReference>
<keyword evidence="3" id="KW-1185">Reference proteome</keyword>
<proteinExistence type="predicted"/>
<feature type="region of interest" description="Disordered" evidence="1">
    <location>
        <begin position="1"/>
        <end position="82"/>
    </location>
</feature>
<evidence type="ECO:0000313" key="2">
    <source>
        <dbReference type="EMBL" id="QIS10471.1"/>
    </source>
</evidence>
<gene>
    <name evidence="2" type="ORF">F5544_12910</name>
</gene>
<reference evidence="2 3" key="1">
    <citation type="journal article" date="2019" name="ACS Chem. Biol.">
        <title>Identification and Mobilization of a Cryptic Antibiotic Biosynthesis Gene Locus from a Human-Pathogenic Nocardia Isolate.</title>
        <authorList>
            <person name="Herisse M."/>
            <person name="Ishida K."/>
            <person name="Porter J.L."/>
            <person name="Howden B."/>
            <person name="Hertweck C."/>
            <person name="Stinear T.P."/>
            <person name="Pidot S.J."/>
        </authorList>
    </citation>
    <scope>NUCLEOTIDE SEQUENCE [LARGE SCALE GENOMIC DNA]</scope>
    <source>
        <strain evidence="2 3">AUSMDU00012717</strain>
    </source>
</reference>
<dbReference type="KEGG" id="nah:F5544_12910"/>